<dbReference type="Gene3D" id="3.10.20.30">
    <property type="match status" value="1"/>
</dbReference>
<protein>
    <submittedName>
        <fullName evidence="4">(2Fe-2S)-binding protein</fullName>
    </submittedName>
</protein>
<dbReference type="Pfam" id="PF03476">
    <property type="entry name" value="MOSC_N"/>
    <property type="match status" value="1"/>
</dbReference>
<proteinExistence type="predicted"/>
<dbReference type="Pfam" id="PF00111">
    <property type="entry name" value="Fer2"/>
    <property type="match status" value="1"/>
</dbReference>
<dbReference type="CDD" id="cd00207">
    <property type="entry name" value="fer2"/>
    <property type="match status" value="1"/>
</dbReference>
<evidence type="ECO:0000313" key="4">
    <source>
        <dbReference type="EMBL" id="GLX87155.1"/>
    </source>
</evidence>
<dbReference type="InterPro" id="IPR005303">
    <property type="entry name" value="MOCOS_middle"/>
</dbReference>
<organism evidence="4 5">
    <name type="scientific">Thalassotalea loyana</name>
    <dbReference type="NCBI Taxonomy" id="280483"/>
    <lineage>
        <taxon>Bacteria</taxon>
        <taxon>Pseudomonadati</taxon>
        <taxon>Pseudomonadota</taxon>
        <taxon>Gammaproteobacteria</taxon>
        <taxon>Alteromonadales</taxon>
        <taxon>Colwelliaceae</taxon>
        <taxon>Thalassotalea</taxon>
    </lineage>
</organism>
<dbReference type="EMBL" id="BSSV01000009">
    <property type="protein sequence ID" value="GLX87155.1"/>
    <property type="molecule type" value="Genomic_DNA"/>
</dbReference>
<dbReference type="InterPro" id="IPR012675">
    <property type="entry name" value="Beta-grasp_dom_sf"/>
</dbReference>
<dbReference type="Pfam" id="PF03473">
    <property type="entry name" value="MOSC"/>
    <property type="match status" value="1"/>
</dbReference>
<gene>
    <name evidence="4" type="primary">ycbX</name>
    <name evidence="4" type="ORF">tloyanaT_34080</name>
</gene>
<dbReference type="InterPro" id="IPR005302">
    <property type="entry name" value="MoCF_Sase_C"/>
</dbReference>
<evidence type="ECO:0000313" key="5">
    <source>
        <dbReference type="Proteomes" id="UP001157134"/>
    </source>
</evidence>
<reference evidence="4 5" key="1">
    <citation type="submission" date="2023-03" db="EMBL/GenBank/DDBJ databases">
        <title>Thalassotalea loyana LMG 22536T draft genome sequence.</title>
        <authorList>
            <person name="Sawabe T."/>
        </authorList>
    </citation>
    <scope>NUCLEOTIDE SEQUENCE [LARGE SCALE GENOMIC DNA]</scope>
    <source>
        <strain evidence="4 5">LMG 22536</strain>
    </source>
</reference>
<feature type="domain" description="2Fe-2S ferredoxin-type" evidence="2">
    <location>
        <begin position="292"/>
        <end position="379"/>
    </location>
</feature>
<dbReference type="PANTHER" id="PTHR14237:SF19">
    <property type="entry name" value="MITOCHONDRIAL AMIDOXIME REDUCING COMPONENT 1"/>
    <property type="match status" value="1"/>
</dbReference>
<dbReference type="RefSeq" id="WP_284300939.1">
    <property type="nucleotide sequence ID" value="NZ_BSSV01000009.1"/>
</dbReference>
<dbReference type="PANTHER" id="PTHR14237">
    <property type="entry name" value="MOLYBDOPTERIN COFACTOR SULFURASE MOSC"/>
    <property type="match status" value="1"/>
</dbReference>
<sequence length="379" mass="42300">MAQVSELSIYPIKSAGGIHISQTWVDELGLSFDRRFVITKPDGNFITARTHHHLCLIDCILTPSGLKLVAPDMPVLTINYSEFTDSYHEVKVWNDTINAQHCNKRYDDWLSKYLNEDCQLMYFGGKSSRTVKNSTNEVSFADGYPLLIVSEASLNDLNARTYHKSQMSQFRPNIVVKNCDAFAEDTWSRIRIGEVEFDVVKPCTRCVFTTINPQTGEKHPKQEPLNSLKKYRQLEGGDVCFGQNIVPLNQGKISVSDQVEILETQSPPVFISKKSSTGKMKQPETSVVKGKKNVNILFDSWDKNITGNSKETLLEQGESAGLILPYSCRGGMCGRCKVKLNTGEVRQLATDGLSPQEQNDGYILACSSVPVTDVVISKD</sequence>
<dbReference type="Proteomes" id="UP001157134">
    <property type="component" value="Unassembled WGS sequence"/>
</dbReference>
<evidence type="ECO:0000259" key="3">
    <source>
        <dbReference type="PROSITE" id="PS51340"/>
    </source>
</evidence>
<dbReference type="SUPFAM" id="SSF54292">
    <property type="entry name" value="2Fe-2S ferredoxin-like"/>
    <property type="match status" value="1"/>
</dbReference>
<accession>A0ABQ6HHY3</accession>
<name>A0ABQ6HHY3_9GAMM</name>
<dbReference type="InterPro" id="IPR036010">
    <property type="entry name" value="2Fe-2S_ferredoxin-like_sf"/>
</dbReference>
<dbReference type="SUPFAM" id="SSF141673">
    <property type="entry name" value="MOSC N-terminal domain-like"/>
    <property type="match status" value="1"/>
</dbReference>
<dbReference type="PROSITE" id="PS51340">
    <property type="entry name" value="MOSC"/>
    <property type="match status" value="1"/>
</dbReference>
<comment type="caution">
    <text evidence="4">The sequence shown here is derived from an EMBL/GenBank/DDBJ whole genome shotgun (WGS) entry which is preliminary data.</text>
</comment>
<feature type="domain" description="MOSC" evidence="3">
    <location>
        <begin position="118"/>
        <end position="262"/>
    </location>
</feature>
<evidence type="ECO:0000259" key="2">
    <source>
        <dbReference type="PROSITE" id="PS51085"/>
    </source>
</evidence>
<dbReference type="InterPro" id="IPR001041">
    <property type="entry name" value="2Fe-2S_ferredoxin-type"/>
</dbReference>
<evidence type="ECO:0000256" key="1">
    <source>
        <dbReference type="ARBA" id="ARBA00023075"/>
    </source>
</evidence>
<dbReference type="InterPro" id="IPR011037">
    <property type="entry name" value="Pyrv_Knase-like_insert_dom_sf"/>
</dbReference>
<keyword evidence="1" id="KW-0830">Ubiquinone</keyword>
<dbReference type="PROSITE" id="PS51085">
    <property type="entry name" value="2FE2S_FER_2"/>
    <property type="match status" value="1"/>
</dbReference>
<dbReference type="SUPFAM" id="SSF50800">
    <property type="entry name" value="PK beta-barrel domain-like"/>
    <property type="match status" value="1"/>
</dbReference>
<keyword evidence="5" id="KW-1185">Reference proteome</keyword>